<feature type="region of interest" description="Disordered" evidence="1">
    <location>
        <begin position="161"/>
        <end position="231"/>
    </location>
</feature>
<dbReference type="PROSITE" id="PS51485">
    <property type="entry name" value="PHYTOCYANIN"/>
    <property type="match status" value="1"/>
</dbReference>
<dbReference type="KEGG" id="smo:SELMODRAFT_405234"/>
<feature type="compositionally biased region" description="Low complexity" evidence="1">
    <location>
        <begin position="169"/>
        <end position="219"/>
    </location>
</feature>
<keyword evidence="2" id="KW-0732">Signal</keyword>
<gene>
    <name evidence="4" type="ORF">SELMODRAFT_405234</name>
</gene>
<feature type="domain" description="Phytocyanin" evidence="3">
    <location>
        <begin position="27"/>
        <end position="142"/>
    </location>
</feature>
<dbReference type="HOGENOM" id="CLU_1104291_0_0_1"/>
<dbReference type="FunCoup" id="D8QWP7">
    <property type="interactions" value="263"/>
</dbReference>
<dbReference type="PANTHER" id="PTHR33021:SF339">
    <property type="entry name" value="OS07G0570600 PROTEIN"/>
    <property type="match status" value="1"/>
</dbReference>
<dbReference type="InterPro" id="IPR003245">
    <property type="entry name" value="Phytocyanin_dom"/>
</dbReference>
<dbReference type="OrthoDB" id="5421909at2759"/>
<dbReference type="InParanoid" id="D8QWP7"/>
<evidence type="ECO:0000313" key="5">
    <source>
        <dbReference type="Proteomes" id="UP000001514"/>
    </source>
</evidence>
<dbReference type="Gene3D" id="2.60.40.420">
    <property type="entry name" value="Cupredoxins - blue copper proteins"/>
    <property type="match status" value="1"/>
</dbReference>
<dbReference type="InterPro" id="IPR008972">
    <property type="entry name" value="Cupredoxin"/>
</dbReference>
<accession>D8QWP7</accession>
<dbReference type="Pfam" id="PF02298">
    <property type="entry name" value="Cu_bind_like"/>
    <property type="match status" value="1"/>
</dbReference>
<name>D8QWP7_SELML</name>
<dbReference type="Proteomes" id="UP000001514">
    <property type="component" value="Unassembled WGS sequence"/>
</dbReference>
<feature type="chain" id="PRO_5003121316" description="Phytocyanin domain-containing protein" evidence="2">
    <location>
        <begin position="27"/>
        <end position="252"/>
    </location>
</feature>
<dbReference type="CDD" id="cd04216">
    <property type="entry name" value="Phytocyanin"/>
    <property type="match status" value="1"/>
</dbReference>
<evidence type="ECO:0000313" key="4">
    <source>
        <dbReference type="EMBL" id="EFJ35277.1"/>
    </source>
</evidence>
<dbReference type="GO" id="GO:0005886">
    <property type="term" value="C:plasma membrane"/>
    <property type="evidence" value="ECO:0000318"/>
    <property type="project" value="GO_Central"/>
</dbReference>
<keyword evidence="5" id="KW-1185">Reference proteome</keyword>
<feature type="signal peptide" evidence="2">
    <location>
        <begin position="1"/>
        <end position="26"/>
    </location>
</feature>
<evidence type="ECO:0000256" key="1">
    <source>
        <dbReference type="SAM" id="MobiDB-lite"/>
    </source>
</evidence>
<sequence>MGRSTNSLTVCFCLLLVLFLHRRAMCVVITVGDSLGWTNFDLSTQRVPDYAAWAASQPVASGDSVVFRYAPGFHNVAMLPSKADFDNCNFAKATMLDTGSSGNFTWIAPEKAGAYYFACGFSVEGQGTHCDGGQKVTISVGVLAAAPPLALSPTPAGLVLAPGLPPSSPSSSPSPGGGPTSPAASPGMGLVPAIAPATSDSPSSSMAPSGSSGASAAVPIEGSEQDNTSGGDSLATWWRLIVVSTVVALRLL</sequence>
<dbReference type="PANTHER" id="PTHR33021">
    <property type="entry name" value="BLUE COPPER PROTEIN"/>
    <property type="match status" value="1"/>
</dbReference>
<evidence type="ECO:0000259" key="3">
    <source>
        <dbReference type="PROSITE" id="PS51485"/>
    </source>
</evidence>
<proteinExistence type="predicted"/>
<reference evidence="4 5" key="1">
    <citation type="journal article" date="2011" name="Science">
        <title>The Selaginella genome identifies genetic changes associated with the evolution of vascular plants.</title>
        <authorList>
            <person name="Banks J.A."/>
            <person name="Nishiyama T."/>
            <person name="Hasebe M."/>
            <person name="Bowman J.L."/>
            <person name="Gribskov M."/>
            <person name="dePamphilis C."/>
            <person name="Albert V.A."/>
            <person name="Aono N."/>
            <person name="Aoyama T."/>
            <person name="Ambrose B.A."/>
            <person name="Ashton N.W."/>
            <person name="Axtell M.J."/>
            <person name="Barker E."/>
            <person name="Barker M.S."/>
            <person name="Bennetzen J.L."/>
            <person name="Bonawitz N.D."/>
            <person name="Chapple C."/>
            <person name="Cheng C."/>
            <person name="Correa L.G."/>
            <person name="Dacre M."/>
            <person name="DeBarry J."/>
            <person name="Dreyer I."/>
            <person name="Elias M."/>
            <person name="Engstrom E.M."/>
            <person name="Estelle M."/>
            <person name="Feng L."/>
            <person name="Finet C."/>
            <person name="Floyd S.K."/>
            <person name="Frommer W.B."/>
            <person name="Fujita T."/>
            <person name="Gramzow L."/>
            <person name="Gutensohn M."/>
            <person name="Harholt J."/>
            <person name="Hattori M."/>
            <person name="Heyl A."/>
            <person name="Hirai T."/>
            <person name="Hiwatashi Y."/>
            <person name="Ishikawa M."/>
            <person name="Iwata M."/>
            <person name="Karol K.G."/>
            <person name="Koehler B."/>
            <person name="Kolukisaoglu U."/>
            <person name="Kubo M."/>
            <person name="Kurata T."/>
            <person name="Lalonde S."/>
            <person name="Li K."/>
            <person name="Li Y."/>
            <person name="Litt A."/>
            <person name="Lyons E."/>
            <person name="Manning G."/>
            <person name="Maruyama T."/>
            <person name="Michael T.P."/>
            <person name="Mikami K."/>
            <person name="Miyazaki S."/>
            <person name="Morinaga S."/>
            <person name="Murata T."/>
            <person name="Mueller-Roeber B."/>
            <person name="Nelson D.R."/>
            <person name="Obara M."/>
            <person name="Oguri Y."/>
            <person name="Olmstead R.G."/>
            <person name="Onodera N."/>
            <person name="Petersen B.L."/>
            <person name="Pils B."/>
            <person name="Prigge M."/>
            <person name="Rensing S.A."/>
            <person name="Riano-Pachon D.M."/>
            <person name="Roberts A.W."/>
            <person name="Sato Y."/>
            <person name="Scheller H.V."/>
            <person name="Schulz B."/>
            <person name="Schulz C."/>
            <person name="Shakirov E.V."/>
            <person name="Shibagaki N."/>
            <person name="Shinohara N."/>
            <person name="Shippen D.E."/>
            <person name="Soerensen I."/>
            <person name="Sotooka R."/>
            <person name="Sugimoto N."/>
            <person name="Sugita M."/>
            <person name="Sumikawa N."/>
            <person name="Tanurdzic M."/>
            <person name="Theissen G."/>
            <person name="Ulvskov P."/>
            <person name="Wakazuki S."/>
            <person name="Weng J.K."/>
            <person name="Willats W.W."/>
            <person name="Wipf D."/>
            <person name="Wolf P.G."/>
            <person name="Yang L."/>
            <person name="Zimmer A.D."/>
            <person name="Zhu Q."/>
            <person name="Mitros T."/>
            <person name="Hellsten U."/>
            <person name="Loque D."/>
            <person name="Otillar R."/>
            <person name="Salamov A."/>
            <person name="Schmutz J."/>
            <person name="Shapiro H."/>
            <person name="Lindquist E."/>
            <person name="Lucas S."/>
            <person name="Rokhsar D."/>
            <person name="Grigoriev I.V."/>
        </authorList>
    </citation>
    <scope>NUCLEOTIDE SEQUENCE [LARGE SCALE GENOMIC DNA]</scope>
</reference>
<protein>
    <recommendedName>
        <fullName evidence="3">Phytocyanin domain-containing protein</fullName>
    </recommendedName>
</protein>
<dbReference type="GO" id="GO:0009055">
    <property type="term" value="F:electron transfer activity"/>
    <property type="evidence" value="ECO:0007669"/>
    <property type="project" value="InterPro"/>
</dbReference>
<dbReference type="AlphaFoldDB" id="D8QWP7"/>
<evidence type="ECO:0000256" key="2">
    <source>
        <dbReference type="SAM" id="SignalP"/>
    </source>
</evidence>
<dbReference type="Gramene" id="EFJ35277">
    <property type="protein sequence ID" value="EFJ35277"/>
    <property type="gene ID" value="SELMODRAFT_405234"/>
</dbReference>
<dbReference type="eggNOG" id="ENOG502SDGQ">
    <property type="taxonomic scope" value="Eukaryota"/>
</dbReference>
<dbReference type="InterPro" id="IPR039391">
    <property type="entry name" value="Phytocyanin-like"/>
</dbReference>
<dbReference type="EMBL" id="GL377568">
    <property type="protein sequence ID" value="EFJ35277.1"/>
    <property type="molecule type" value="Genomic_DNA"/>
</dbReference>
<dbReference type="SUPFAM" id="SSF49503">
    <property type="entry name" value="Cupredoxins"/>
    <property type="match status" value="1"/>
</dbReference>
<organism evidence="5">
    <name type="scientific">Selaginella moellendorffii</name>
    <name type="common">Spikemoss</name>
    <dbReference type="NCBI Taxonomy" id="88036"/>
    <lineage>
        <taxon>Eukaryota</taxon>
        <taxon>Viridiplantae</taxon>
        <taxon>Streptophyta</taxon>
        <taxon>Embryophyta</taxon>
        <taxon>Tracheophyta</taxon>
        <taxon>Lycopodiopsida</taxon>
        <taxon>Selaginellales</taxon>
        <taxon>Selaginellaceae</taxon>
        <taxon>Selaginella</taxon>
    </lineage>
</organism>